<reference evidence="4" key="1">
    <citation type="submission" date="2024-05" db="EMBL/GenBank/DDBJ databases">
        <title>Isolation and characterization of Sporomusa carbonis sp. nov., a carboxydotrophic hydrogenogen in the genus of Sporomusa isolated from a charcoal burning pile.</title>
        <authorList>
            <person name="Boeer T."/>
            <person name="Rosenbaum F."/>
            <person name="Eysell L."/>
            <person name="Mueller V."/>
            <person name="Daniel R."/>
            <person name="Poehlein A."/>
        </authorList>
    </citation>
    <scope>NUCLEOTIDE SEQUENCE [LARGE SCALE GENOMIC DNA]</scope>
    <source>
        <strain evidence="4">DSM 10669</strain>
    </source>
</reference>
<evidence type="ECO:0000313" key="5">
    <source>
        <dbReference type="Proteomes" id="UP000216752"/>
    </source>
</evidence>
<keyword evidence="1 4" id="KW-0808">Transferase</keyword>
<dbReference type="InterPro" id="IPR013785">
    <property type="entry name" value="Aldolase_TIM"/>
</dbReference>
<feature type="domain" description="Pyruvate carboxyltransferase" evidence="2">
    <location>
        <begin position="94"/>
        <end position="228"/>
    </location>
</feature>
<evidence type="ECO:0000313" key="4">
    <source>
        <dbReference type="EMBL" id="XFO68883.1"/>
    </source>
</evidence>
<dbReference type="Gene3D" id="3.20.20.70">
    <property type="entry name" value="Aldolase class I"/>
    <property type="match status" value="1"/>
</dbReference>
<proteinExistence type="predicted"/>
<dbReference type="Proteomes" id="UP000216752">
    <property type="component" value="Chromosome"/>
</dbReference>
<evidence type="ECO:0000259" key="3">
    <source>
        <dbReference type="Pfam" id="PF22617"/>
    </source>
</evidence>
<dbReference type="GO" id="GO:0003852">
    <property type="term" value="F:2-isopropylmalate synthase activity"/>
    <property type="evidence" value="ECO:0007669"/>
    <property type="project" value="UniProtKB-EC"/>
</dbReference>
<evidence type="ECO:0000256" key="1">
    <source>
        <dbReference type="ARBA" id="ARBA00022679"/>
    </source>
</evidence>
<dbReference type="Gene3D" id="1.10.238.260">
    <property type="match status" value="1"/>
</dbReference>
<evidence type="ECO:0000259" key="2">
    <source>
        <dbReference type="Pfam" id="PF00682"/>
    </source>
</evidence>
<dbReference type="InterPro" id="IPR000891">
    <property type="entry name" value="PYR_CT"/>
</dbReference>
<keyword evidence="5" id="KW-1185">Reference proteome</keyword>
<dbReference type="EC" id="2.3.3.13" evidence="4"/>
<feature type="domain" description="2-isopropylmalate synthase/homocitrate synthase post-catalytic" evidence="3">
    <location>
        <begin position="254"/>
        <end position="334"/>
    </location>
</feature>
<gene>
    <name evidence="4" type="primary">leuA_2</name>
    <name evidence="4" type="ORF">SPSIL_051110</name>
</gene>
<dbReference type="PANTHER" id="PTHR42880">
    <property type="entry name" value="HOMOCITRATE SYNTHASE"/>
    <property type="match status" value="1"/>
</dbReference>
<accession>A0ABZ3ITY8</accession>
<dbReference type="SUPFAM" id="SSF51569">
    <property type="entry name" value="Aldolase"/>
    <property type="match status" value="1"/>
</dbReference>
<dbReference type="PANTHER" id="PTHR42880:SF1">
    <property type="entry name" value="ISOPROPYLMALATE_HOMOCITRATE_CITRAMALATE SYNTHASE FAMILY PROTEIN"/>
    <property type="match status" value="1"/>
</dbReference>
<dbReference type="EMBL" id="CP155573">
    <property type="protein sequence ID" value="XFO68883.1"/>
    <property type="molecule type" value="Genomic_DNA"/>
</dbReference>
<protein>
    <submittedName>
        <fullName evidence="4">2-isopropylmalate synthase</fullName>
        <ecNumber evidence="4">2.3.3.13</ecNumber>
    </submittedName>
</protein>
<dbReference type="Pfam" id="PF00682">
    <property type="entry name" value="HMGL-like"/>
    <property type="match status" value="1"/>
</dbReference>
<name>A0ABZ3ITY8_9FIRM</name>
<dbReference type="RefSeq" id="WP_094604318.1">
    <property type="nucleotide sequence ID" value="NZ_CP155573.1"/>
</dbReference>
<sequence length="352" mass="37722">MKKILWLDQTLNIAIRQQFAVQKLVDFAGVLTALGIQQAVINLDEWECDRPELAEVQAQIKLYGLLNLLGCELSLAEQAGIKQVVLVCDATNQVEFTTRLGQVMKEACLRGLAVSLLVEGIDVLTAEALSGIIASIKQYPMAAVVYQDRAGKGNPFALFDQIALLKSSLACPIGISASNAYGLATANTLAALKAGATQVVESVGGIGGYAPWEEVLLAARQLLGINTKLPPKLAIGCGQIFSMLGLTVPVNKAIIGSAIFAHESGLHVDGITKAPKLYEPFAPELVGLNRQLIIGKHSGTAALRTKFAAWGICLEEDESKHLLAGVRALAVRKKTAISDDELRRLYLSRWKV</sequence>
<dbReference type="InterPro" id="IPR054691">
    <property type="entry name" value="LeuA/HCS_post-cat"/>
</dbReference>
<keyword evidence="4" id="KW-0012">Acyltransferase</keyword>
<organism evidence="4 5">
    <name type="scientific">Sporomusa silvacetica DSM 10669</name>
    <dbReference type="NCBI Taxonomy" id="1123289"/>
    <lineage>
        <taxon>Bacteria</taxon>
        <taxon>Bacillati</taxon>
        <taxon>Bacillota</taxon>
        <taxon>Negativicutes</taxon>
        <taxon>Selenomonadales</taxon>
        <taxon>Sporomusaceae</taxon>
        <taxon>Sporomusa</taxon>
    </lineage>
</organism>
<dbReference type="Pfam" id="PF22617">
    <property type="entry name" value="HCS_D2"/>
    <property type="match status" value="1"/>
</dbReference>